<dbReference type="EMBL" id="MU404360">
    <property type="protein sequence ID" value="KAI1609288.1"/>
    <property type="molecule type" value="Genomic_DNA"/>
</dbReference>
<keyword evidence="1" id="KW-0732">Signal</keyword>
<feature type="chain" id="PRO_5042811245" evidence="1">
    <location>
        <begin position="17"/>
        <end position="196"/>
    </location>
</feature>
<dbReference type="Proteomes" id="UP001203852">
    <property type="component" value="Unassembled WGS sequence"/>
</dbReference>
<comment type="caution">
    <text evidence="2">The sequence shown here is derived from an EMBL/GenBank/DDBJ whole genome shotgun (WGS) entry which is preliminary data.</text>
</comment>
<gene>
    <name evidence="2" type="ORF">EDD36DRAFT_66243</name>
</gene>
<sequence length="196" mass="19310">MHALTFVLSFATASLALQLPGLAVLDKREDIEPGTPLYECHAHCGGVILDAGTAGYCTNSTYETDLSDCLECALSEDIWQYYGSYVESAASACGDSSTPSSSSAVSDSAAATTSAAATFAAVTSAAVTTAATSTSAAAATTESSAAATPASSTVAVAATSATAVAASTYTGAASRVKYEKVVLLAGAGAVLYSLGI</sequence>
<organism evidence="2 3">
    <name type="scientific">Exophiala viscosa</name>
    <dbReference type="NCBI Taxonomy" id="2486360"/>
    <lineage>
        <taxon>Eukaryota</taxon>
        <taxon>Fungi</taxon>
        <taxon>Dikarya</taxon>
        <taxon>Ascomycota</taxon>
        <taxon>Pezizomycotina</taxon>
        <taxon>Eurotiomycetes</taxon>
        <taxon>Chaetothyriomycetidae</taxon>
        <taxon>Chaetothyriales</taxon>
        <taxon>Herpotrichiellaceae</taxon>
        <taxon>Exophiala</taxon>
    </lineage>
</organism>
<evidence type="ECO:0000256" key="1">
    <source>
        <dbReference type="SAM" id="SignalP"/>
    </source>
</evidence>
<accession>A0AAN6DPS5</accession>
<evidence type="ECO:0000313" key="3">
    <source>
        <dbReference type="Proteomes" id="UP001203852"/>
    </source>
</evidence>
<protein>
    <submittedName>
        <fullName evidence="2">Uncharacterized protein</fullName>
    </submittedName>
</protein>
<evidence type="ECO:0000313" key="2">
    <source>
        <dbReference type="EMBL" id="KAI1609288.1"/>
    </source>
</evidence>
<proteinExistence type="predicted"/>
<name>A0AAN6DPS5_9EURO</name>
<feature type="signal peptide" evidence="1">
    <location>
        <begin position="1"/>
        <end position="16"/>
    </location>
</feature>
<keyword evidence="3" id="KW-1185">Reference proteome</keyword>
<reference evidence="2" key="1">
    <citation type="journal article" date="2022" name="bioRxiv">
        <title>Deciphering the potential niche of two novel black yeast fungi from a biological soil crust based on their genomes, phenotypes, and melanin regulation.</title>
        <authorList>
            <consortium name="DOE Joint Genome Institute"/>
            <person name="Carr E.C."/>
            <person name="Barton Q."/>
            <person name="Grambo S."/>
            <person name="Sullivan M."/>
            <person name="Renfro C.M."/>
            <person name="Kuo A."/>
            <person name="Pangilinan J."/>
            <person name="Lipzen A."/>
            <person name="Keymanesh K."/>
            <person name="Savage E."/>
            <person name="Barry K."/>
            <person name="Grigoriev I.V."/>
            <person name="Riekhof W.R."/>
            <person name="Harris S.S."/>
        </authorList>
    </citation>
    <scope>NUCLEOTIDE SEQUENCE</scope>
    <source>
        <strain evidence="2">JF 03-4F</strain>
    </source>
</reference>
<dbReference type="AlphaFoldDB" id="A0AAN6DPS5"/>